<evidence type="ECO:0000259" key="3">
    <source>
        <dbReference type="PROSITE" id="PS50977"/>
    </source>
</evidence>
<sequence>MRHNPQRRTALLDAAIEVLAREGSRGLTLRAVDAEAGVPTGTSSNYFTHRAQMLGQIMKRTHERLTPDPARLARTLSAPPTHELVATLLREVHQRMEGDRSSYLAMLELRLEGTRRPELGAEMGRILSAELENNIRFHLEAGLPGDRTDVVLLYVAVHGMIVDDLTVPAVLGGRAPALIDQLTARLLGPAAS</sequence>
<organism evidence="4 5">
    <name type="scientific">Streptomyces xantholiticus</name>
    <dbReference type="NCBI Taxonomy" id="68285"/>
    <lineage>
        <taxon>Bacteria</taxon>
        <taxon>Bacillati</taxon>
        <taxon>Actinomycetota</taxon>
        <taxon>Actinomycetes</taxon>
        <taxon>Kitasatosporales</taxon>
        <taxon>Streptomycetaceae</taxon>
        <taxon>Streptomyces</taxon>
    </lineage>
</organism>
<feature type="domain" description="HTH tetR-type" evidence="3">
    <location>
        <begin position="5"/>
        <end position="65"/>
    </location>
</feature>
<evidence type="ECO:0000313" key="4">
    <source>
        <dbReference type="EMBL" id="MER6616210.1"/>
    </source>
</evidence>
<evidence type="ECO:0000313" key="5">
    <source>
        <dbReference type="Proteomes" id="UP001445472"/>
    </source>
</evidence>
<dbReference type="RefSeq" id="WP_100110536.1">
    <property type="nucleotide sequence ID" value="NZ_JBEPBX010000022.1"/>
</dbReference>
<gene>
    <name evidence="4" type="ORF">ABT276_23135</name>
</gene>
<dbReference type="PROSITE" id="PS50977">
    <property type="entry name" value="HTH_TETR_2"/>
    <property type="match status" value="1"/>
</dbReference>
<dbReference type="SUPFAM" id="SSF46689">
    <property type="entry name" value="Homeodomain-like"/>
    <property type="match status" value="1"/>
</dbReference>
<keyword evidence="5" id="KW-1185">Reference proteome</keyword>
<reference evidence="4 5" key="1">
    <citation type="submission" date="2024-06" db="EMBL/GenBank/DDBJ databases">
        <title>The Natural Products Discovery Center: Release of the First 8490 Sequenced Strains for Exploring Actinobacteria Biosynthetic Diversity.</title>
        <authorList>
            <person name="Kalkreuter E."/>
            <person name="Kautsar S.A."/>
            <person name="Yang D."/>
            <person name="Bader C.D."/>
            <person name="Teijaro C.N."/>
            <person name="Fluegel L."/>
            <person name="Davis C.M."/>
            <person name="Simpson J.R."/>
            <person name="Lauterbach L."/>
            <person name="Steele A.D."/>
            <person name="Gui C."/>
            <person name="Meng S."/>
            <person name="Li G."/>
            <person name="Viehrig K."/>
            <person name="Ye F."/>
            <person name="Su P."/>
            <person name="Kiefer A.F."/>
            <person name="Nichols A."/>
            <person name="Cepeda A.J."/>
            <person name="Yan W."/>
            <person name="Fan B."/>
            <person name="Jiang Y."/>
            <person name="Adhikari A."/>
            <person name="Zheng C.-J."/>
            <person name="Schuster L."/>
            <person name="Cowan T.M."/>
            <person name="Smanski M.J."/>
            <person name="Chevrette M.G."/>
            <person name="De Carvalho L.P.S."/>
            <person name="Shen B."/>
        </authorList>
    </citation>
    <scope>NUCLEOTIDE SEQUENCE [LARGE SCALE GENOMIC DNA]</scope>
    <source>
        <strain evidence="4 5">NPDC000837</strain>
    </source>
</reference>
<dbReference type="InterPro" id="IPR009057">
    <property type="entry name" value="Homeodomain-like_sf"/>
</dbReference>
<dbReference type="InterPro" id="IPR001647">
    <property type="entry name" value="HTH_TetR"/>
</dbReference>
<dbReference type="Gene3D" id="1.10.357.10">
    <property type="entry name" value="Tetracycline Repressor, domain 2"/>
    <property type="match status" value="1"/>
</dbReference>
<feature type="DNA-binding region" description="H-T-H motif" evidence="2">
    <location>
        <begin position="28"/>
        <end position="47"/>
    </location>
</feature>
<evidence type="ECO:0000256" key="1">
    <source>
        <dbReference type="ARBA" id="ARBA00023125"/>
    </source>
</evidence>
<keyword evidence="1 2" id="KW-0238">DNA-binding</keyword>
<proteinExistence type="predicted"/>
<protein>
    <submittedName>
        <fullName evidence="4">TetR family transcriptional regulator</fullName>
    </submittedName>
</protein>
<dbReference type="InterPro" id="IPR041583">
    <property type="entry name" value="TetR_C_31"/>
</dbReference>
<dbReference type="Pfam" id="PF17940">
    <property type="entry name" value="TetR_C_31"/>
    <property type="match status" value="1"/>
</dbReference>
<name>A0ABV1UZK4_9ACTN</name>
<accession>A0ABV1UZK4</accession>
<dbReference type="Proteomes" id="UP001445472">
    <property type="component" value="Unassembled WGS sequence"/>
</dbReference>
<comment type="caution">
    <text evidence="4">The sequence shown here is derived from an EMBL/GenBank/DDBJ whole genome shotgun (WGS) entry which is preliminary data.</text>
</comment>
<dbReference type="EMBL" id="JBEPBX010000022">
    <property type="protein sequence ID" value="MER6616210.1"/>
    <property type="molecule type" value="Genomic_DNA"/>
</dbReference>
<dbReference type="Pfam" id="PF00440">
    <property type="entry name" value="TetR_N"/>
    <property type="match status" value="1"/>
</dbReference>
<evidence type="ECO:0000256" key="2">
    <source>
        <dbReference type="PROSITE-ProRule" id="PRU00335"/>
    </source>
</evidence>